<dbReference type="EMBL" id="BK014764">
    <property type="protein sequence ID" value="DAD74759.1"/>
    <property type="molecule type" value="Genomic_DNA"/>
</dbReference>
<organism evidence="1">
    <name type="scientific">CrAss-like virus sp. ctRQZ5</name>
    <dbReference type="NCBI Taxonomy" id="2826824"/>
    <lineage>
        <taxon>Viruses</taxon>
        <taxon>Duplodnaviria</taxon>
        <taxon>Heunggongvirae</taxon>
        <taxon>Uroviricota</taxon>
        <taxon>Caudoviricetes</taxon>
        <taxon>Crassvirales</taxon>
    </lineage>
</organism>
<protein>
    <submittedName>
        <fullName evidence="1">VWA domain-containing protein</fullName>
    </submittedName>
</protein>
<reference evidence="1" key="1">
    <citation type="journal article" date="2021" name="Proc. Natl. Acad. Sci. U.S.A.">
        <title>A Catalog of Tens of Thousands of Viruses from Human Metagenomes Reveals Hidden Associations with Chronic Diseases.</title>
        <authorList>
            <person name="Tisza M.J."/>
            <person name="Buck C.B."/>
        </authorList>
    </citation>
    <scope>NUCLEOTIDE SEQUENCE</scope>
    <source>
        <strain evidence="1">CtRQZ5</strain>
    </source>
</reference>
<proteinExistence type="predicted"/>
<sequence length="35" mass="4056">MQNKQNYIQSKEDLVRVYPTSKWALVATKSLQSLS</sequence>
<evidence type="ECO:0000313" key="1">
    <source>
        <dbReference type="EMBL" id="DAD74759.1"/>
    </source>
</evidence>
<name>A0A8S5LY36_9CAUD</name>
<accession>A0A8S5LY36</accession>